<dbReference type="GO" id="GO:0016832">
    <property type="term" value="F:aldehyde-lyase activity"/>
    <property type="evidence" value="ECO:0007669"/>
    <property type="project" value="InterPro"/>
</dbReference>
<keyword evidence="5" id="KW-1185">Reference proteome</keyword>
<comment type="caution">
    <text evidence="4">The sequence shown here is derived from an EMBL/GenBank/DDBJ whole genome shotgun (WGS) entry which is preliminary data.</text>
</comment>
<dbReference type="CDD" id="cd00947">
    <property type="entry name" value="TBP_aldolase_IIB"/>
    <property type="match status" value="1"/>
</dbReference>
<dbReference type="Proteomes" id="UP000267246">
    <property type="component" value="Unassembled WGS sequence"/>
</dbReference>
<dbReference type="EMBL" id="REFI01000005">
    <property type="protein sequence ID" value="RMA79033.1"/>
    <property type="molecule type" value="Genomic_DNA"/>
</dbReference>
<dbReference type="PANTHER" id="PTHR30304">
    <property type="entry name" value="D-TAGATOSE-1,6-BISPHOSPHATE ALDOLASE"/>
    <property type="match status" value="1"/>
</dbReference>
<dbReference type="InterPro" id="IPR050246">
    <property type="entry name" value="Class_II_FBP_aldolase"/>
</dbReference>
<dbReference type="SUPFAM" id="SSF51569">
    <property type="entry name" value="Aldolase"/>
    <property type="match status" value="1"/>
</dbReference>
<comment type="cofactor">
    <cofactor evidence="3">
        <name>Zn(2+)</name>
        <dbReference type="ChEBI" id="CHEBI:29105"/>
    </cofactor>
    <text evidence="3">Binds 2 Zn(2+) ions per subunit. One is catalytic and the other provides a structural contribution.</text>
</comment>
<evidence type="ECO:0000256" key="3">
    <source>
        <dbReference type="PIRSR" id="PIRSR001359-3"/>
    </source>
</evidence>
<keyword evidence="3" id="KW-0862">Zinc</keyword>
<dbReference type="OrthoDB" id="9803995at2"/>
<evidence type="ECO:0000313" key="5">
    <source>
        <dbReference type="Proteomes" id="UP000267246"/>
    </source>
</evidence>
<evidence type="ECO:0000313" key="4">
    <source>
        <dbReference type="EMBL" id="RMA79033.1"/>
    </source>
</evidence>
<dbReference type="GO" id="GO:0005975">
    <property type="term" value="P:carbohydrate metabolic process"/>
    <property type="evidence" value="ECO:0007669"/>
    <property type="project" value="InterPro"/>
</dbReference>
<dbReference type="NCBIfam" id="TIGR00167">
    <property type="entry name" value="cbbA"/>
    <property type="match status" value="1"/>
</dbReference>
<dbReference type="GO" id="GO:0008270">
    <property type="term" value="F:zinc ion binding"/>
    <property type="evidence" value="ECO:0007669"/>
    <property type="project" value="InterPro"/>
</dbReference>
<feature type="active site" description="Proton donor" evidence="1">
    <location>
        <position position="85"/>
    </location>
</feature>
<dbReference type="PIRSF" id="PIRSF001359">
    <property type="entry name" value="F_bP_aldolase_II"/>
    <property type="match status" value="1"/>
</dbReference>
<accession>A0A3M0A225</accession>
<evidence type="ECO:0000256" key="2">
    <source>
        <dbReference type="PIRSR" id="PIRSR001359-2"/>
    </source>
</evidence>
<feature type="binding site" evidence="3">
    <location>
        <position position="136"/>
    </location>
    <ligand>
        <name>Zn(2+)</name>
        <dbReference type="ChEBI" id="CHEBI:29105"/>
        <label>2</label>
    </ligand>
</feature>
<reference evidence="4 5" key="1">
    <citation type="submission" date="2018-10" db="EMBL/GenBank/DDBJ databases">
        <title>Genomic Encyclopedia of Archaeal and Bacterial Type Strains, Phase II (KMG-II): from individual species to whole genera.</title>
        <authorList>
            <person name="Goeker M."/>
        </authorList>
    </citation>
    <scope>NUCLEOTIDE SEQUENCE [LARGE SCALE GENOMIC DNA]</scope>
    <source>
        <strain evidence="4 5">ATCC 29870</strain>
    </source>
</reference>
<keyword evidence="3" id="KW-0479">Metal-binding</keyword>
<dbReference type="InterPro" id="IPR013785">
    <property type="entry name" value="Aldolase_TIM"/>
</dbReference>
<dbReference type="RefSeq" id="WP_121940575.1">
    <property type="nucleotide sequence ID" value="NZ_CP137846.1"/>
</dbReference>
<dbReference type="InterPro" id="IPR000771">
    <property type="entry name" value="FBA_II"/>
</dbReference>
<evidence type="ECO:0000256" key="1">
    <source>
        <dbReference type="PIRSR" id="PIRSR001359-1"/>
    </source>
</evidence>
<dbReference type="Gene3D" id="3.20.20.70">
    <property type="entry name" value="Aldolase class I"/>
    <property type="match status" value="1"/>
</dbReference>
<feature type="binding site" evidence="2">
    <location>
        <begin position="225"/>
        <end position="228"/>
    </location>
    <ligand>
        <name>dihydroxyacetone phosphate</name>
        <dbReference type="ChEBI" id="CHEBI:57642"/>
    </ligand>
</feature>
<feature type="binding site" evidence="2">
    <location>
        <position position="175"/>
    </location>
    <ligand>
        <name>dihydroxyacetone phosphate</name>
        <dbReference type="ChEBI" id="CHEBI:57642"/>
    </ligand>
</feature>
<name>A0A3M0A225_9BACT</name>
<feature type="binding site" evidence="3">
    <location>
        <position position="86"/>
    </location>
    <ligand>
        <name>Zn(2+)</name>
        <dbReference type="ChEBI" id="CHEBI:29105"/>
        <label>1</label>
        <note>catalytic</note>
    </ligand>
</feature>
<dbReference type="Pfam" id="PF01116">
    <property type="entry name" value="F_bP_aldolase"/>
    <property type="match status" value="1"/>
</dbReference>
<dbReference type="PANTHER" id="PTHR30304:SF0">
    <property type="entry name" value="D-TAGATOSE-1,6-BISPHOSPHATE ALDOLASE SUBUNIT GATY-RELATED"/>
    <property type="match status" value="1"/>
</dbReference>
<organism evidence="4 5">
    <name type="scientific">Metamycoplasma subdolum</name>
    <dbReference type="NCBI Taxonomy" id="92407"/>
    <lineage>
        <taxon>Bacteria</taxon>
        <taxon>Bacillati</taxon>
        <taxon>Mycoplasmatota</taxon>
        <taxon>Mycoplasmoidales</taxon>
        <taxon>Metamycoplasmataceae</taxon>
        <taxon>Metamycoplasma</taxon>
    </lineage>
</organism>
<dbReference type="AlphaFoldDB" id="A0A3M0A225"/>
<feature type="binding site" evidence="3">
    <location>
        <position position="174"/>
    </location>
    <ligand>
        <name>Zn(2+)</name>
        <dbReference type="ChEBI" id="CHEBI:29105"/>
        <label>1</label>
        <note>catalytic</note>
    </ligand>
</feature>
<feature type="binding site" evidence="3">
    <location>
        <position position="203"/>
    </location>
    <ligand>
        <name>Zn(2+)</name>
        <dbReference type="ChEBI" id="CHEBI:29105"/>
        <label>1</label>
        <note>catalytic</note>
    </ligand>
</feature>
<feature type="binding site" evidence="3">
    <location>
        <position position="106"/>
    </location>
    <ligand>
        <name>Zn(2+)</name>
        <dbReference type="ChEBI" id="CHEBI:29105"/>
        <label>2</label>
    </ligand>
</feature>
<gene>
    <name evidence="4" type="ORF">JN00_0078</name>
</gene>
<sequence length="279" mass="31273">MSLVNGKKIVLDAYKNKKAIGHFNFNNIETLKAILLACEEEKKDVIISASSSASKYISSIKLTAIITKEMASNLAPSINVCLHFDHGTIEECKEAINAGFTSVMYDGSEEEFSVNFKKTKELVEIAKKFNVSVEAEVGKIKGDKDLDNLSKPEEVKKMIETGIDFLAISVNNIHGKYPENWKGLDFKLLEKLSKENYFPFVLHGGSQIPEDQIKKAIKLGIAKINVSTEIQLANCEAIKSFVISNKINEDKNYDSRKIGEEGIKKMKELVIKKLKFFQE</sequence>
<proteinExistence type="predicted"/>
<feature type="binding site" evidence="2">
    <location>
        <begin position="204"/>
        <end position="206"/>
    </location>
    <ligand>
        <name>dihydroxyacetone phosphate</name>
        <dbReference type="ChEBI" id="CHEBI:57642"/>
    </ligand>
</feature>
<protein>
    <submittedName>
        <fullName evidence="4">Fructose-bisphosphate aldolase class II</fullName>
    </submittedName>
</protein>